<accession>A0A423Q1R5</accession>
<dbReference type="InterPro" id="IPR028098">
    <property type="entry name" value="Glyco_trans_4-like_N"/>
</dbReference>
<evidence type="ECO:0000259" key="2">
    <source>
        <dbReference type="Pfam" id="PF13579"/>
    </source>
</evidence>
<proteinExistence type="predicted"/>
<sequence>MTHPTRILIAANTAWYLANFRLRLACALQDAGYEVIAAAPYDDNAKRLEAAGLRFVSLPMDNAGTNPFRDALLTARLFSLLIRERIDVYLGYTVKPNVYGGIACRLTRVPSVHNVAGLGTVFMCDNLLTRIVRGLYRLGMKRAAMVFFQNADDYALFERAGLVDTERAICLPGSGVDTARFAPQEREQESTTDRGPFRFVLSARLLWDKGIGEFIEATRRLKGDGADIECELLGFLDAENRTAIPRAQIRSWEREGLVRYRGAVEDVRHTIAQADCIVLPSYYREGTPRSLLEAASMGKPIITTDAIGCRNTVEHGVTGYLCKPRDAADLADRMRDVMALTEDQRMAMGEQGRKKMQTEFEESIVIDRYLMVIRQIVSADSGPATRRA</sequence>
<feature type="domain" description="Glycosyl transferase family 1" evidence="1">
    <location>
        <begin position="187"/>
        <end position="354"/>
    </location>
</feature>
<keyword evidence="3" id="KW-0808">Transferase</keyword>
<comment type="caution">
    <text evidence="3">The sequence shown here is derived from an EMBL/GenBank/DDBJ whole genome shotgun (WGS) entry which is preliminary data.</text>
</comment>
<evidence type="ECO:0000313" key="3">
    <source>
        <dbReference type="EMBL" id="ROO32371.1"/>
    </source>
</evidence>
<reference evidence="3 4" key="1">
    <citation type="submission" date="2013-10" db="EMBL/GenBank/DDBJ databases">
        <title>Salinisphaera halophila YIM 95161 Genome Sequencing.</title>
        <authorList>
            <person name="Lai Q."/>
            <person name="Li C."/>
            <person name="Shao Z."/>
        </authorList>
    </citation>
    <scope>NUCLEOTIDE SEQUENCE [LARGE SCALE GENOMIC DNA]</scope>
    <source>
        <strain evidence="3 4">YIM 95161</strain>
    </source>
</reference>
<evidence type="ECO:0000259" key="1">
    <source>
        <dbReference type="Pfam" id="PF00534"/>
    </source>
</evidence>
<dbReference type="CDD" id="cd03808">
    <property type="entry name" value="GT4_CapM-like"/>
    <property type="match status" value="1"/>
</dbReference>
<organism evidence="3 4">
    <name type="scientific">Salinisphaera orenii YIM 95161</name>
    <dbReference type="NCBI Taxonomy" id="1051139"/>
    <lineage>
        <taxon>Bacteria</taxon>
        <taxon>Pseudomonadati</taxon>
        <taxon>Pseudomonadota</taxon>
        <taxon>Gammaproteobacteria</taxon>
        <taxon>Salinisphaerales</taxon>
        <taxon>Salinisphaeraceae</taxon>
        <taxon>Salinisphaera</taxon>
    </lineage>
</organism>
<dbReference type="Pfam" id="PF13579">
    <property type="entry name" value="Glyco_trans_4_4"/>
    <property type="match status" value="1"/>
</dbReference>
<dbReference type="EMBL" id="AYKF01000066">
    <property type="protein sequence ID" value="ROO32371.1"/>
    <property type="molecule type" value="Genomic_DNA"/>
</dbReference>
<dbReference type="PANTHER" id="PTHR12526:SF638">
    <property type="entry name" value="SPORE COAT PROTEIN SA"/>
    <property type="match status" value="1"/>
</dbReference>
<dbReference type="Gene3D" id="3.40.50.2000">
    <property type="entry name" value="Glycogen Phosphorylase B"/>
    <property type="match status" value="2"/>
</dbReference>
<dbReference type="PANTHER" id="PTHR12526">
    <property type="entry name" value="GLYCOSYLTRANSFERASE"/>
    <property type="match status" value="1"/>
</dbReference>
<dbReference type="RefSeq" id="WP_221177834.1">
    <property type="nucleotide sequence ID" value="NZ_AYKF01000066.1"/>
</dbReference>
<dbReference type="Pfam" id="PF00534">
    <property type="entry name" value="Glycos_transf_1"/>
    <property type="match status" value="1"/>
</dbReference>
<dbReference type="GO" id="GO:1901135">
    <property type="term" value="P:carbohydrate derivative metabolic process"/>
    <property type="evidence" value="ECO:0007669"/>
    <property type="project" value="UniProtKB-ARBA"/>
</dbReference>
<dbReference type="SUPFAM" id="SSF53756">
    <property type="entry name" value="UDP-Glycosyltransferase/glycogen phosphorylase"/>
    <property type="match status" value="1"/>
</dbReference>
<dbReference type="AlphaFoldDB" id="A0A423Q1R5"/>
<dbReference type="Proteomes" id="UP000285123">
    <property type="component" value="Unassembled WGS sequence"/>
</dbReference>
<dbReference type="GO" id="GO:0016757">
    <property type="term" value="F:glycosyltransferase activity"/>
    <property type="evidence" value="ECO:0007669"/>
    <property type="project" value="InterPro"/>
</dbReference>
<evidence type="ECO:0000313" key="4">
    <source>
        <dbReference type="Proteomes" id="UP000285123"/>
    </source>
</evidence>
<feature type="domain" description="Glycosyltransferase subfamily 4-like N-terminal" evidence="2">
    <location>
        <begin position="22"/>
        <end position="169"/>
    </location>
</feature>
<name>A0A423Q1R5_9GAMM</name>
<protein>
    <submittedName>
        <fullName evidence="3">Glycosyl transferase family 1</fullName>
    </submittedName>
</protein>
<dbReference type="InterPro" id="IPR001296">
    <property type="entry name" value="Glyco_trans_1"/>
</dbReference>
<gene>
    <name evidence="3" type="ORF">SAHL_04870</name>
</gene>